<comment type="subcellular location">
    <subcellularLocation>
        <location evidence="1">Cell membrane</location>
        <topology evidence="1">Multi-pass membrane protein</topology>
    </subcellularLocation>
</comment>
<comment type="similarity">
    <text evidence="2 12">Belongs to the cytochrome ubiquinol oxidase subunit 1 family.</text>
</comment>
<evidence type="ECO:0000256" key="11">
    <source>
        <dbReference type="ARBA" id="ARBA00023136"/>
    </source>
</evidence>
<dbReference type="Proteomes" id="UP000027822">
    <property type="component" value="Unassembled WGS sequence"/>
</dbReference>
<keyword evidence="3 12" id="KW-0813">Transport</keyword>
<keyword evidence="7 12" id="KW-0479">Metal-binding</keyword>
<dbReference type="AlphaFoldDB" id="A0A073K474"/>
<dbReference type="EMBL" id="JOTN01000001">
    <property type="protein sequence ID" value="KEK21376.1"/>
    <property type="molecule type" value="Genomic_DNA"/>
</dbReference>
<dbReference type="InterPro" id="IPR002585">
    <property type="entry name" value="Cyt-d_ubiquinol_oxidase_su_1"/>
</dbReference>
<protein>
    <submittedName>
        <fullName evidence="13">Cytochrome D ubiquinol oxidase subunit I</fullName>
    </submittedName>
</protein>
<keyword evidence="11 12" id="KW-0472">Membrane</keyword>
<dbReference type="GO" id="GO:0020037">
    <property type="term" value="F:heme binding"/>
    <property type="evidence" value="ECO:0007669"/>
    <property type="project" value="TreeGrafter"/>
</dbReference>
<feature type="transmembrane region" description="Helical" evidence="12">
    <location>
        <begin position="127"/>
        <end position="149"/>
    </location>
</feature>
<reference evidence="13 14" key="1">
    <citation type="submission" date="2014-06" db="EMBL/GenBank/DDBJ databases">
        <title>Draft genome sequence of Bacillus manliponensis JCM 15802 (MCCC 1A00708).</title>
        <authorList>
            <person name="Lai Q."/>
            <person name="Liu Y."/>
            <person name="Shao Z."/>
        </authorList>
    </citation>
    <scope>NUCLEOTIDE SEQUENCE [LARGE SCALE GENOMIC DNA]</scope>
    <source>
        <strain evidence="13 14">JCM 15802</strain>
    </source>
</reference>
<evidence type="ECO:0000256" key="12">
    <source>
        <dbReference type="PIRNR" id="PIRNR006446"/>
    </source>
</evidence>
<dbReference type="PANTHER" id="PTHR30365:SF14">
    <property type="entry name" value="CYTOCHROME BD MENAQUINOL OXIDASE SUBUNIT I-RELATED"/>
    <property type="match status" value="1"/>
</dbReference>
<keyword evidence="4 12" id="KW-1003">Cell membrane</keyword>
<evidence type="ECO:0000256" key="8">
    <source>
        <dbReference type="ARBA" id="ARBA00022982"/>
    </source>
</evidence>
<feature type="transmembrane region" description="Helical" evidence="12">
    <location>
        <begin position="220"/>
        <end position="238"/>
    </location>
</feature>
<comment type="caution">
    <text evidence="13">The sequence shown here is derived from an EMBL/GenBank/DDBJ whole genome shotgun (WGS) entry which is preliminary data.</text>
</comment>
<dbReference type="GO" id="GO:0019646">
    <property type="term" value="P:aerobic electron transport chain"/>
    <property type="evidence" value="ECO:0007669"/>
    <property type="project" value="InterPro"/>
</dbReference>
<accession>A0A073K474</accession>
<evidence type="ECO:0000256" key="7">
    <source>
        <dbReference type="ARBA" id="ARBA00022723"/>
    </source>
</evidence>
<evidence type="ECO:0000256" key="6">
    <source>
        <dbReference type="ARBA" id="ARBA00022692"/>
    </source>
</evidence>
<keyword evidence="8 12" id="KW-0249">Electron transport</keyword>
<keyword evidence="6 12" id="KW-0812">Transmembrane</keyword>
<evidence type="ECO:0000256" key="4">
    <source>
        <dbReference type="ARBA" id="ARBA00022475"/>
    </source>
</evidence>
<evidence type="ECO:0000256" key="2">
    <source>
        <dbReference type="ARBA" id="ARBA00009819"/>
    </source>
</evidence>
<keyword evidence="14" id="KW-1185">Reference proteome</keyword>
<dbReference type="eggNOG" id="COG1271">
    <property type="taxonomic scope" value="Bacteria"/>
</dbReference>
<sequence length="450" mass="49734">MDTVTLSRAFFGSSLAFHIIFATLGIGLSLMIFISEVLYQVKKDSDYAVMAKRWTKAFAILLGVAIPTGTIVGVQISLLWPGFAKIVGQVISVPFQIEIFAFFLEALFMSIYVYAADKLPPVMRLISLFFVMLGATASAVLITSANTWMNTPAGFSMNPDGSVYNVDPWKAFFNPSFFTSSFHVVITAYATGAAVIASIAGFKLLKRSSEREIAYHKKGLFLGLTVTFITGAIMWMSGHSSAVALHEHSPEKLAAAEGLFETQSHAPLTIGGIVDPNTHEMVYGLEIPAMLSMLVDFSPDTVVKGLEEFPEETWPPFYTHVFFNLMVGTAAYTFFIAALALAYWFFIYKKKGAHFPKWLLWTIAACGPIMMLGIEFGWIFSCSGRQPWTIYGMQRTMDAATRADFVGPLFIVFVLLYIFLGALTIFVLRTFFKRHPLVNDLNKGGGESHA</sequence>
<dbReference type="RefSeq" id="WP_034635208.1">
    <property type="nucleotide sequence ID" value="NZ_CBCSJC010000002.1"/>
</dbReference>
<feature type="transmembrane region" description="Helical" evidence="12">
    <location>
        <begin position="405"/>
        <end position="428"/>
    </location>
</feature>
<feature type="transmembrane region" description="Helical" evidence="12">
    <location>
        <begin position="321"/>
        <end position="346"/>
    </location>
</feature>
<keyword evidence="10 12" id="KW-0408">Iron</keyword>
<dbReference type="OrthoDB" id="9807042at2"/>
<keyword evidence="9 12" id="KW-1133">Transmembrane helix</keyword>
<dbReference type="GO" id="GO:0070069">
    <property type="term" value="C:cytochrome complex"/>
    <property type="evidence" value="ECO:0007669"/>
    <property type="project" value="UniProtKB-UniRule"/>
</dbReference>
<organism evidence="13 14">
    <name type="scientific">Bacillus manliponensis</name>
    <dbReference type="NCBI Taxonomy" id="574376"/>
    <lineage>
        <taxon>Bacteria</taxon>
        <taxon>Bacillati</taxon>
        <taxon>Bacillota</taxon>
        <taxon>Bacilli</taxon>
        <taxon>Bacillales</taxon>
        <taxon>Bacillaceae</taxon>
        <taxon>Bacillus</taxon>
        <taxon>Bacillus cereus group</taxon>
    </lineage>
</organism>
<evidence type="ECO:0000256" key="3">
    <source>
        <dbReference type="ARBA" id="ARBA00022448"/>
    </source>
</evidence>
<dbReference type="STRING" id="574376.BAMA_01005"/>
<evidence type="ECO:0000256" key="9">
    <source>
        <dbReference type="ARBA" id="ARBA00022989"/>
    </source>
</evidence>
<name>A0A073K474_9BACI</name>
<gene>
    <name evidence="13" type="ORF">BAMA_01005</name>
</gene>
<evidence type="ECO:0000256" key="5">
    <source>
        <dbReference type="ARBA" id="ARBA00022617"/>
    </source>
</evidence>
<evidence type="ECO:0000313" key="13">
    <source>
        <dbReference type="EMBL" id="KEK21376.1"/>
    </source>
</evidence>
<keyword evidence="5 12" id="KW-0349">Heme</keyword>
<feature type="transmembrane region" description="Helical" evidence="12">
    <location>
        <begin position="60"/>
        <end position="83"/>
    </location>
</feature>
<dbReference type="GO" id="GO:0009055">
    <property type="term" value="F:electron transfer activity"/>
    <property type="evidence" value="ECO:0007669"/>
    <property type="project" value="UniProtKB-UniRule"/>
</dbReference>
<evidence type="ECO:0000313" key="14">
    <source>
        <dbReference type="Proteomes" id="UP000027822"/>
    </source>
</evidence>
<dbReference type="Pfam" id="PF01654">
    <property type="entry name" value="Cyt_bd_oxida_I"/>
    <property type="match status" value="1"/>
</dbReference>
<dbReference type="PANTHER" id="PTHR30365">
    <property type="entry name" value="CYTOCHROME D UBIQUINOL OXIDASE"/>
    <property type="match status" value="1"/>
</dbReference>
<feature type="transmembrane region" description="Helical" evidence="12">
    <location>
        <begin position="15"/>
        <end position="39"/>
    </location>
</feature>
<proteinExistence type="inferred from homology"/>
<dbReference type="PIRSF" id="PIRSF006446">
    <property type="entry name" value="Cyt_quinol_oxidase_1"/>
    <property type="match status" value="1"/>
</dbReference>
<feature type="transmembrane region" description="Helical" evidence="12">
    <location>
        <begin position="95"/>
        <end position="115"/>
    </location>
</feature>
<evidence type="ECO:0000256" key="1">
    <source>
        <dbReference type="ARBA" id="ARBA00004651"/>
    </source>
</evidence>
<feature type="transmembrane region" description="Helical" evidence="12">
    <location>
        <begin position="358"/>
        <end position="380"/>
    </location>
</feature>
<evidence type="ECO:0000256" key="10">
    <source>
        <dbReference type="ARBA" id="ARBA00023004"/>
    </source>
</evidence>
<dbReference type="GO" id="GO:0005886">
    <property type="term" value="C:plasma membrane"/>
    <property type="evidence" value="ECO:0007669"/>
    <property type="project" value="UniProtKB-SubCell"/>
</dbReference>
<dbReference type="GO" id="GO:0046872">
    <property type="term" value="F:metal ion binding"/>
    <property type="evidence" value="ECO:0007669"/>
    <property type="project" value="UniProtKB-UniRule"/>
</dbReference>
<dbReference type="GO" id="GO:0016682">
    <property type="term" value="F:oxidoreductase activity, acting on diphenols and related substances as donors, oxygen as acceptor"/>
    <property type="evidence" value="ECO:0007669"/>
    <property type="project" value="TreeGrafter"/>
</dbReference>
<feature type="transmembrane region" description="Helical" evidence="12">
    <location>
        <begin position="177"/>
        <end position="199"/>
    </location>
</feature>